<gene>
    <name evidence="1" type="ORF">T458_15825</name>
</gene>
<dbReference type="AlphaFoldDB" id="V6M7E8"/>
<reference evidence="1 2" key="1">
    <citation type="journal article" date="2014" name="Genome Announc.">
        <title>Draft Genome Sequence of Brevibacillus panacihumi Strain W25, a Halotolerant Hydrocarbon-Degrading Bacterium.</title>
        <authorList>
            <person name="Wang X."/>
            <person name="Jin D."/>
            <person name="Zhou L."/>
            <person name="Wu L."/>
            <person name="An W."/>
            <person name="Chen Y."/>
            <person name="Zhao L."/>
        </authorList>
    </citation>
    <scope>NUCLEOTIDE SEQUENCE [LARGE SCALE GENOMIC DNA]</scope>
    <source>
        <strain evidence="1 2">W25</strain>
    </source>
</reference>
<name>V6M7E8_9BACL</name>
<dbReference type="EMBL" id="AYJU01000017">
    <property type="protein sequence ID" value="EST53815.1"/>
    <property type="molecule type" value="Genomic_DNA"/>
</dbReference>
<dbReference type="Proteomes" id="UP000017973">
    <property type="component" value="Unassembled WGS sequence"/>
</dbReference>
<comment type="caution">
    <text evidence="1">The sequence shown here is derived from an EMBL/GenBank/DDBJ whole genome shotgun (WGS) entry which is preliminary data.</text>
</comment>
<sequence length="64" mass="7205">MLVIHELRAFHDLIRDSGMEDNAGTIYLVEAVKGDLRKACSLCGVLKWIGEHALRLKLVNDEEV</sequence>
<keyword evidence="2" id="KW-1185">Reference proteome</keyword>
<organism evidence="1 2">
    <name type="scientific">Brevibacillus panacihumi W25</name>
    <dbReference type="NCBI Taxonomy" id="1408254"/>
    <lineage>
        <taxon>Bacteria</taxon>
        <taxon>Bacillati</taxon>
        <taxon>Bacillota</taxon>
        <taxon>Bacilli</taxon>
        <taxon>Bacillales</taxon>
        <taxon>Paenibacillaceae</taxon>
        <taxon>Brevibacillus</taxon>
    </lineage>
</organism>
<proteinExistence type="predicted"/>
<evidence type="ECO:0000313" key="2">
    <source>
        <dbReference type="Proteomes" id="UP000017973"/>
    </source>
</evidence>
<accession>V6M7E8</accession>
<dbReference type="HOGENOM" id="CLU_2858935_0_0_9"/>
<evidence type="ECO:0000313" key="1">
    <source>
        <dbReference type="EMBL" id="EST53815.1"/>
    </source>
</evidence>
<dbReference type="PATRIC" id="fig|1408254.3.peg.3100"/>
<dbReference type="STRING" id="1408254.T458_15825"/>
<protein>
    <submittedName>
        <fullName evidence="1">Uncharacterized protein</fullName>
    </submittedName>
</protein>